<sequence length="175" mass="19204">MGNTLSKPMKEAAGDHDIFQSNAMVLDTSEKDAQAAAIAAINMTNQISENKYLDSGAFGNHHNPSGQACKTDDENLGCSSYTNQGKVDAVNLKHMKGSGDKNLPYPLKDVGTFERSDEYKSKVIPEHNQILGSSMDPAEDRQMQIHGLDEDEIYNAMNNRNTIKIPDLEDDMGIL</sequence>
<accession>A0A6J8BNY5</accession>
<dbReference type="EMBL" id="CACVKT020003472">
    <property type="protein sequence ID" value="CAC5383997.1"/>
    <property type="molecule type" value="Genomic_DNA"/>
</dbReference>
<name>A0A6J8BNY5_MYTCO</name>
<reference evidence="1 2" key="1">
    <citation type="submission" date="2020-06" db="EMBL/GenBank/DDBJ databases">
        <authorList>
            <person name="Li R."/>
            <person name="Bekaert M."/>
        </authorList>
    </citation>
    <scope>NUCLEOTIDE SEQUENCE [LARGE SCALE GENOMIC DNA]</scope>
    <source>
        <strain evidence="2">wild</strain>
    </source>
</reference>
<proteinExistence type="predicted"/>
<dbReference type="OrthoDB" id="6191122at2759"/>
<organism evidence="1 2">
    <name type="scientific">Mytilus coruscus</name>
    <name type="common">Sea mussel</name>
    <dbReference type="NCBI Taxonomy" id="42192"/>
    <lineage>
        <taxon>Eukaryota</taxon>
        <taxon>Metazoa</taxon>
        <taxon>Spiralia</taxon>
        <taxon>Lophotrochozoa</taxon>
        <taxon>Mollusca</taxon>
        <taxon>Bivalvia</taxon>
        <taxon>Autobranchia</taxon>
        <taxon>Pteriomorphia</taxon>
        <taxon>Mytilida</taxon>
        <taxon>Mytiloidea</taxon>
        <taxon>Mytilidae</taxon>
        <taxon>Mytilinae</taxon>
        <taxon>Mytilus</taxon>
    </lineage>
</organism>
<evidence type="ECO:0000313" key="1">
    <source>
        <dbReference type="EMBL" id="CAC5383997.1"/>
    </source>
</evidence>
<keyword evidence="2" id="KW-1185">Reference proteome</keyword>
<protein>
    <submittedName>
        <fullName evidence="1">Uncharacterized protein</fullName>
    </submittedName>
</protein>
<dbReference type="Proteomes" id="UP000507470">
    <property type="component" value="Unassembled WGS sequence"/>
</dbReference>
<evidence type="ECO:0000313" key="2">
    <source>
        <dbReference type="Proteomes" id="UP000507470"/>
    </source>
</evidence>
<dbReference type="AlphaFoldDB" id="A0A6J8BNY5"/>
<gene>
    <name evidence="1" type="ORF">MCOR_19683</name>
</gene>